<feature type="compositionally biased region" description="Basic residues" evidence="1">
    <location>
        <begin position="206"/>
        <end position="215"/>
    </location>
</feature>
<gene>
    <name evidence="2" type="ORF">HYDPIDRAFT_33743</name>
</gene>
<feature type="region of interest" description="Disordered" evidence="1">
    <location>
        <begin position="174"/>
        <end position="309"/>
    </location>
</feature>
<reference evidence="2 3" key="1">
    <citation type="submission" date="2014-04" db="EMBL/GenBank/DDBJ databases">
        <title>Evolutionary Origins and Diversification of the Mycorrhizal Mutualists.</title>
        <authorList>
            <consortium name="DOE Joint Genome Institute"/>
            <consortium name="Mycorrhizal Genomics Consortium"/>
            <person name="Kohler A."/>
            <person name="Kuo A."/>
            <person name="Nagy L.G."/>
            <person name="Floudas D."/>
            <person name="Copeland A."/>
            <person name="Barry K.W."/>
            <person name="Cichocki N."/>
            <person name="Veneault-Fourrey C."/>
            <person name="LaButti K."/>
            <person name="Lindquist E.A."/>
            <person name="Lipzen A."/>
            <person name="Lundell T."/>
            <person name="Morin E."/>
            <person name="Murat C."/>
            <person name="Riley R."/>
            <person name="Ohm R."/>
            <person name="Sun H."/>
            <person name="Tunlid A."/>
            <person name="Henrissat B."/>
            <person name="Grigoriev I.V."/>
            <person name="Hibbett D.S."/>
            <person name="Martin F."/>
        </authorList>
    </citation>
    <scope>NUCLEOTIDE SEQUENCE [LARGE SCALE GENOMIC DNA]</scope>
    <source>
        <strain evidence="2 3">MD-312</strain>
    </source>
</reference>
<accession>A0A0C9VMJ2</accession>
<evidence type="ECO:0000313" key="3">
    <source>
        <dbReference type="Proteomes" id="UP000053820"/>
    </source>
</evidence>
<dbReference type="AlphaFoldDB" id="A0A0C9VMJ2"/>
<feature type="compositionally biased region" description="Acidic residues" evidence="1">
    <location>
        <begin position="183"/>
        <end position="197"/>
    </location>
</feature>
<dbReference type="Proteomes" id="UP000053820">
    <property type="component" value="Unassembled WGS sequence"/>
</dbReference>
<keyword evidence="3" id="KW-1185">Reference proteome</keyword>
<dbReference type="HOGENOM" id="CLU_043428_0_0_1"/>
<evidence type="ECO:0000256" key="1">
    <source>
        <dbReference type="SAM" id="MobiDB-lite"/>
    </source>
</evidence>
<dbReference type="EMBL" id="KN839907">
    <property type="protein sequence ID" value="KIJ58870.1"/>
    <property type="molecule type" value="Genomic_DNA"/>
</dbReference>
<feature type="region of interest" description="Disordered" evidence="1">
    <location>
        <begin position="390"/>
        <end position="415"/>
    </location>
</feature>
<feature type="compositionally biased region" description="Polar residues" evidence="1">
    <location>
        <begin position="286"/>
        <end position="296"/>
    </location>
</feature>
<dbReference type="OrthoDB" id="2662332at2759"/>
<feature type="compositionally biased region" description="Basic and acidic residues" evidence="1">
    <location>
        <begin position="239"/>
        <end position="253"/>
    </location>
</feature>
<feature type="compositionally biased region" description="Pro residues" evidence="1">
    <location>
        <begin position="393"/>
        <end position="402"/>
    </location>
</feature>
<name>A0A0C9VMJ2_9AGAM</name>
<protein>
    <submittedName>
        <fullName evidence="2">Uncharacterized protein</fullName>
    </submittedName>
</protein>
<evidence type="ECO:0000313" key="2">
    <source>
        <dbReference type="EMBL" id="KIJ58870.1"/>
    </source>
</evidence>
<organism evidence="2 3">
    <name type="scientific">Hydnomerulius pinastri MD-312</name>
    <dbReference type="NCBI Taxonomy" id="994086"/>
    <lineage>
        <taxon>Eukaryota</taxon>
        <taxon>Fungi</taxon>
        <taxon>Dikarya</taxon>
        <taxon>Basidiomycota</taxon>
        <taxon>Agaricomycotina</taxon>
        <taxon>Agaricomycetes</taxon>
        <taxon>Agaricomycetidae</taxon>
        <taxon>Boletales</taxon>
        <taxon>Boletales incertae sedis</taxon>
        <taxon>Leucogyrophana</taxon>
    </lineage>
</organism>
<proteinExistence type="predicted"/>
<sequence>MAERDTLKALCQQFSGSSQQRSHPTGHIDVHIDPLLISTPQSDAKQPTPETHPSIKFWNWADWVKWSERAENHIKSSRGIMPFLEGENGEVINARQVKAIRDSMRDTWGELACRNISPTSWGRASTSAHKLFRSLIKSDWPIFRLCNNGWKLTYLASISYPGWKRAHLDEDGNRKKKVNVGSDSEDNNDSEDSEDNDNAGASSSKTRTKKRKLAKAKSEVSAKKAKSGAAVTAKKTKKAKAEVPAKKPIKNEVAEVPGHANMLEDPETSTKHLPLQVKEDIPMPPTTETEPKISTTCPPPNEAIPTSPAAETTISVSINASDNSLLNSDSANLACGFTSSKPSVDLGSSTSADKENISLTEAIKPKGKKGIKLLVKNPLSMSLLAAAEVDMPKLPPPPPPMAPQEQEHKPAKKLKGKMCVPSEQCGCLCAQRWVKQVNNLGTKDEFKVYWKKTLSAEQ</sequence>